<gene>
    <name evidence="1" type="ORF">E4O92_18755</name>
</gene>
<dbReference type="OrthoDB" id="8759518at2"/>
<sequence length="61" mass="6872">MIRYIGMRKNAEGATVYVFIVNGMEKEIREHALKQHPGCFEALPATAKARIAANRAWLSKL</sequence>
<accession>A0A4Y9SWJ1</accession>
<name>A0A4Y9SWJ1_9BURK</name>
<comment type="caution">
    <text evidence="1">The sequence shown here is derived from an EMBL/GenBank/DDBJ whole genome shotgun (WGS) entry which is preliminary data.</text>
</comment>
<proteinExistence type="predicted"/>
<dbReference type="EMBL" id="SPUM01000123">
    <property type="protein sequence ID" value="TFW29584.1"/>
    <property type="molecule type" value="Genomic_DNA"/>
</dbReference>
<evidence type="ECO:0000313" key="2">
    <source>
        <dbReference type="Proteomes" id="UP000297258"/>
    </source>
</evidence>
<dbReference type="AlphaFoldDB" id="A0A4Y9SWJ1"/>
<protein>
    <submittedName>
        <fullName evidence="1">Uncharacterized protein</fullName>
    </submittedName>
</protein>
<keyword evidence="2" id="KW-1185">Reference proteome</keyword>
<organism evidence="1 2">
    <name type="scientific">Massilia horti</name>
    <dbReference type="NCBI Taxonomy" id="2562153"/>
    <lineage>
        <taxon>Bacteria</taxon>
        <taxon>Pseudomonadati</taxon>
        <taxon>Pseudomonadota</taxon>
        <taxon>Betaproteobacteria</taxon>
        <taxon>Burkholderiales</taxon>
        <taxon>Oxalobacteraceae</taxon>
        <taxon>Telluria group</taxon>
        <taxon>Massilia</taxon>
    </lineage>
</organism>
<evidence type="ECO:0000313" key="1">
    <source>
        <dbReference type="EMBL" id="TFW29584.1"/>
    </source>
</evidence>
<reference evidence="1 2" key="1">
    <citation type="submission" date="2019-03" db="EMBL/GenBank/DDBJ databases">
        <title>Draft genome of Massilia hortus sp. nov., a novel bacterial species of the Oxalobacteraceae family.</title>
        <authorList>
            <person name="Peta V."/>
            <person name="Raths R."/>
            <person name="Bucking H."/>
        </authorList>
    </citation>
    <scope>NUCLEOTIDE SEQUENCE [LARGE SCALE GENOMIC DNA]</scope>
    <source>
        <strain evidence="1 2">ONC3</strain>
    </source>
</reference>
<dbReference type="RefSeq" id="WP_135191171.1">
    <property type="nucleotide sequence ID" value="NZ_SPUM01000123.1"/>
</dbReference>
<dbReference type="Proteomes" id="UP000297258">
    <property type="component" value="Unassembled WGS sequence"/>
</dbReference>